<dbReference type="PANTHER" id="PTHR46576">
    <property type="entry name" value="BROMO ADJACENT HOMOLOGY DOMAIN-CONTAINING 1 PROTEIN"/>
    <property type="match status" value="1"/>
</dbReference>
<evidence type="ECO:0000313" key="3">
    <source>
        <dbReference type="EnsemblMetazoa" id="XP_022646264"/>
    </source>
</evidence>
<name>A0A7M7J383_VARDE</name>
<dbReference type="AlphaFoldDB" id="A0A7M7J383"/>
<dbReference type="GO" id="GO:0031507">
    <property type="term" value="P:heterochromatin formation"/>
    <property type="evidence" value="ECO:0007669"/>
    <property type="project" value="TreeGrafter"/>
</dbReference>
<dbReference type="GO" id="GO:0045892">
    <property type="term" value="P:negative regulation of DNA-templated transcription"/>
    <property type="evidence" value="ECO:0007669"/>
    <property type="project" value="TreeGrafter"/>
</dbReference>
<feature type="compositionally biased region" description="Basic and acidic residues" evidence="1">
    <location>
        <begin position="81"/>
        <end position="91"/>
    </location>
</feature>
<dbReference type="GO" id="GO:0003682">
    <property type="term" value="F:chromatin binding"/>
    <property type="evidence" value="ECO:0007669"/>
    <property type="project" value="InterPro"/>
</dbReference>
<feature type="region of interest" description="Disordered" evidence="1">
    <location>
        <begin position="167"/>
        <end position="207"/>
    </location>
</feature>
<feature type="compositionally biased region" description="Gly residues" evidence="1">
    <location>
        <begin position="588"/>
        <end position="597"/>
    </location>
</feature>
<evidence type="ECO:0000256" key="1">
    <source>
        <dbReference type="SAM" id="MobiDB-lite"/>
    </source>
</evidence>
<accession>A0A7M7J383</accession>
<dbReference type="Proteomes" id="UP000594260">
    <property type="component" value="Unplaced"/>
</dbReference>
<reference evidence="3" key="1">
    <citation type="submission" date="2021-01" db="UniProtKB">
        <authorList>
            <consortium name="EnsemblMetazoa"/>
        </authorList>
    </citation>
    <scope>IDENTIFICATION</scope>
</reference>
<feature type="compositionally biased region" description="Low complexity" evidence="1">
    <location>
        <begin position="506"/>
        <end position="577"/>
    </location>
</feature>
<dbReference type="Pfam" id="PF01426">
    <property type="entry name" value="BAH"/>
    <property type="match status" value="1"/>
</dbReference>
<dbReference type="GeneID" id="111244016"/>
<evidence type="ECO:0000313" key="4">
    <source>
        <dbReference type="Proteomes" id="UP000594260"/>
    </source>
</evidence>
<dbReference type="SMART" id="SM00439">
    <property type="entry name" value="BAH"/>
    <property type="match status" value="1"/>
</dbReference>
<dbReference type="InParanoid" id="A0A7M7J383"/>
<feature type="region of interest" description="Disordered" evidence="1">
    <location>
        <begin position="81"/>
        <end position="138"/>
    </location>
</feature>
<dbReference type="OrthoDB" id="1922186at2759"/>
<dbReference type="RefSeq" id="XP_022646264.1">
    <property type="nucleotide sequence ID" value="XM_022790529.1"/>
</dbReference>
<dbReference type="PANTHER" id="PTHR46576:SF1">
    <property type="entry name" value="BROMO ADJACENT HOMOLOGY DOMAIN-CONTAINING 1 PROTEIN"/>
    <property type="match status" value="1"/>
</dbReference>
<feature type="compositionally biased region" description="Low complexity" evidence="1">
    <location>
        <begin position="97"/>
        <end position="127"/>
    </location>
</feature>
<sequence length="909" mass="94718">MAINSSSSGEVVAPPPSTGSSQPTTEVDTDSDVTIETVSTNNGHSSPRVDKIMMAVAVPGRCRRMASLNAQAILAASLCHDEKRPPKKKEPPPAPLTPTTFAPEAPAAATPAVSPRMTPAPGAAMGTPGTGGVVSGPAGSVIKIEDIEDEEKTTTVEEEEIVQIVQTTKIRRRKMKTSKSPSGGQPSPPATPRAAIKTKPLKKSEVLDGDTDDLLELAAMTGVVGKEEREQDIKVAQDSSATVTQAQQVTRTYTYTATSTASGGLTGVPSGVTPTALPAIVRPPLVISQAQSQPTTIPLQNQAASFSYAATVNAQNSNPQGGQAAQMQGGTMYMTNMNMANVAASMGNMATVAANVTNITNPGSYATIVTAPHFTVQQPVQASSTPFGIPTAYYQVQPLIHKPIAFHPNGAYVAGGQSTGGVGTVGGANSAAAAGQTRTPARSIVVQVPSTRQQQQQQQQQLAHNNSSGKPSSTSGIQVVVNNTNSGAGGPSGAVGGTAVNCGNSGLLNTSSNNKNNNSSNCNNKPQQQSQQQTQQRPTSIAQPATAGPAAAGAVSGGIPVQQQQQQQQKQQQQQQQTGGVTVLRNPGGRGGVANGGYGSGDVSSAAGGALGVRVSIETAAIACPLAAGAVGAIGGVNSGKRKMQGGPSGAAASGLGSAVAKCERVEKGDNQGREKKSGLLTGGIKVDAPIKTNSPGKRKYHGWSTLGEPFLKRVCTSNDQMHNALVRVCFPLMRHSEGDEVRPRDCVLLKSGPRVIDLPFVAKVGSLWQTTEGDLMISLLWYYRPEHTEQGRRSNHMEDEIFASKHCDFNSVACIEDKCYVLTFAEYCRYRAKVKQLEEGVRSRVAAIVPPLAPTPRQARLPDPGRVSADLVFFCRKVYDYRQKRILKNPTVQIIAKDPNGVGGEGNA</sequence>
<dbReference type="EnsemblMetazoa" id="XM_022790529">
    <property type="protein sequence ID" value="XP_022646264"/>
    <property type="gene ID" value="LOC111244016"/>
</dbReference>
<dbReference type="PROSITE" id="PS51038">
    <property type="entry name" value="BAH"/>
    <property type="match status" value="1"/>
</dbReference>
<evidence type="ECO:0000259" key="2">
    <source>
        <dbReference type="PROSITE" id="PS51038"/>
    </source>
</evidence>
<dbReference type="Gene3D" id="2.30.30.490">
    <property type="match status" value="1"/>
</dbReference>
<dbReference type="InterPro" id="IPR001025">
    <property type="entry name" value="BAH_dom"/>
</dbReference>
<keyword evidence="4" id="KW-1185">Reference proteome</keyword>
<organism evidence="3 4">
    <name type="scientific">Varroa destructor</name>
    <name type="common">Honeybee mite</name>
    <dbReference type="NCBI Taxonomy" id="109461"/>
    <lineage>
        <taxon>Eukaryota</taxon>
        <taxon>Metazoa</taxon>
        <taxon>Ecdysozoa</taxon>
        <taxon>Arthropoda</taxon>
        <taxon>Chelicerata</taxon>
        <taxon>Arachnida</taxon>
        <taxon>Acari</taxon>
        <taxon>Parasitiformes</taxon>
        <taxon>Mesostigmata</taxon>
        <taxon>Gamasina</taxon>
        <taxon>Dermanyssoidea</taxon>
        <taxon>Varroidae</taxon>
        <taxon>Varroa</taxon>
    </lineage>
</organism>
<feature type="region of interest" description="Disordered" evidence="1">
    <location>
        <begin position="506"/>
        <end position="597"/>
    </location>
</feature>
<feature type="region of interest" description="Disordered" evidence="1">
    <location>
        <begin position="446"/>
        <end position="492"/>
    </location>
</feature>
<dbReference type="GO" id="GO:0005677">
    <property type="term" value="C:chromatin silencing complex"/>
    <property type="evidence" value="ECO:0007669"/>
    <property type="project" value="TreeGrafter"/>
</dbReference>
<proteinExistence type="predicted"/>
<dbReference type="InterPro" id="IPR043151">
    <property type="entry name" value="BAH_sf"/>
</dbReference>
<dbReference type="InterPro" id="IPR053032">
    <property type="entry name" value="BAH_domain-containing"/>
</dbReference>
<feature type="region of interest" description="Disordered" evidence="1">
    <location>
        <begin position="1"/>
        <end position="32"/>
    </location>
</feature>
<protein>
    <recommendedName>
        <fullName evidence="2">BAH domain-containing protein</fullName>
    </recommendedName>
</protein>
<feature type="domain" description="BAH" evidence="2">
    <location>
        <begin position="740"/>
        <end position="891"/>
    </location>
</feature>
<dbReference type="KEGG" id="vde:111244016"/>
<dbReference type="GO" id="GO:0000976">
    <property type="term" value="F:transcription cis-regulatory region binding"/>
    <property type="evidence" value="ECO:0007669"/>
    <property type="project" value="TreeGrafter"/>
</dbReference>
<dbReference type="OMA" id="ERTCYHA"/>
<feature type="compositionally biased region" description="Polar residues" evidence="1">
    <location>
        <begin position="462"/>
        <end position="485"/>
    </location>
</feature>